<protein>
    <submittedName>
        <fullName evidence="3">Putative phage related protein</fullName>
    </submittedName>
</protein>
<dbReference type="RefSeq" id="WP_015966960.1">
    <property type="nucleotide sequence ID" value="NZ_AZSI01000222.1"/>
</dbReference>
<evidence type="ECO:0000259" key="2">
    <source>
        <dbReference type="PROSITE" id="PS50883"/>
    </source>
</evidence>
<organism evidence="3 4">
    <name type="scientific">Lactococcus cremoris subsp. cremoris GE214</name>
    <dbReference type="NCBI Taxonomy" id="1415168"/>
    <lineage>
        <taxon>Bacteria</taxon>
        <taxon>Bacillati</taxon>
        <taxon>Bacillota</taxon>
        <taxon>Bacilli</taxon>
        <taxon>Lactobacillales</taxon>
        <taxon>Streptococcaceae</taxon>
        <taxon>Lactococcus</taxon>
        <taxon>Lactococcus cremoris subsp. cremoris</taxon>
    </lineage>
</organism>
<name>A0A084A762_LACLC</name>
<dbReference type="Proteomes" id="UP000028401">
    <property type="component" value="Unassembled WGS sequence"/>
</dbReference>
<gene>
    <name evidence="3" type="ORF">U725_02705</name>
</gene>
<dbReference type="AlphaFoldDB" id="A0A084A762"/>
<dbReference type="PATRIC" id="fig|1415168.3.peg.2754"/>
<feature type="domain" description="EAL" evidence="2">
    <location>
        <begin position="1"/>
        <end position="72"/>
    </location>
</feature>
<keyword evidence="1" id="KW-0175">Coiled coil</keyword>
<dbReference type="PROSITE" id="PS50883">
    <property type="entry name" value="EAL"/>
    <property type="match status" value="1"/>
</dbReference>
<accession>A0A084A762</accession>
<proteinExistence type="predicted"/>
<comment type="caution">
    <text evidence="3">The sequence shown here is derived from an EMBL/GenBank/DDBJ whole genome shotgun (WGS) entry which is preliminary data.</text>
</comment>
<reference evidence="3 4" key="1">
    <citation type="submission" date="2014-06" db="EMBL/GenBank/DDBJ databases">
        <title>Draft genome sequence of the putrescine producing strain Lactococcus lactis subsp cremoris GE214.</title>
        <authorList>
            <person name="Ladero V."/>
            <person name="Linares D.M."/>
            <person name="del Rio B."/>
            <person name="Mayo B."/>
            <person name="Martin M.C."/>
            <person name="Fernandez M."/>
            <person name="Alvarez M.A."/>
        </authorList>
    </citation>
    <scope>NUCLEOTIDE SEQUENCE [LARGE SCALE GENOMIC DNA]</scope>
    <source>
        <strain evidence="3 4">GE214</strain>
    </source>
</reference>
<sequence>MEKEVLKKAEKIMELAESIVDDLQDNSKTYTEAIDKLQAMKLETQLDDFIYSTLHLRMVQEKPTVKDRLRFD</sequence>
<evidence type="ECO:0000313" key="4">
    <source>
        <dbReference type="Proteomes" id="UP000028401"/>
    </source>
</evidence>
<dbReference type="EMBL" id="AZSI01000222">
    <property type="protein sequence ID" value="KEY61141.1"/>
    <property type="molecule type" value="Genomic_DNA"/>
</dbReference>
<evidence type="ECO:0000256" key="1">
    <source>
        <dbReference type="SAM" id="Coils"/>
    </source>
</evidence>
<dbReference type="InterPro" id="IPR001633">
    <property type="entry name" value="EAL_dom"/>
</dbReference>
<evidence type="ECO:0000313" key="3">
    <source>
        <dbReference type="EMBL" id="KEY61141.1"/>
    </source>
</evidence>
<feature type="coiled-coil region" evidence="1">
    <location>
        <begin position="6"/>
        <end position="40"/>
    </location>
</feature>